<proteinExistence type="predicted"/>
<accession>A0AAV4HIU5</accession>
<dbReference type="PANTHER" id="PTHR47027:SF8">
    <property type="entry name" value="RIBONUCLEASE H"/>
    <property type="match status" value="1"/>
</dbReference>
<dbReference type="Proteomes" id="UP000762676">
    <property type="component" value="Unassembled WGS sequence"/>
</dbReference>
<dbReference type="EMBL" id="BMAT01012721">
    <property type="protein sequence ID" value="GFR98052.1"/>
    <property type="molecule type" value="Genomic_DNA"/>
</dbReference>
<gene>
    <name evidence="2" type="ORF">ElyMa_006340200</name>
</gene>
<dbReference type="InterPro" id="IPR045609">
    <property type="entry name" value="DUF6451"/>
</dbReference>
<organism evidence="2 3">
    <name type="scientific">Elysia marginata</name>
    <dbReference type="NCBI Taxonomy" id="1093978"/>
    <lineage>
        <taxon>Eukaryota</taxon>
        <taxon>Metazoa</taxon>
        <taxon>Spiralia</taxon>
        <taxon>Lophotrochozoa</taxon>
        <taxon>Mollusca</taxon>
        <taxon>Gastropoda</taxon>
        <taxon>Heterobranchia</taxon>
        <taxon>Euthyneura</taxon>
        <taxon>Panpulmonata</taxon>
        <taxon>Sacoglossa</taxon>
        <taxon>Placobranchoidea</taxon>
        <taxon>Plakobranchidae</taxon>
        <taxon>Elysia</taxon>
    </lineage>
</organism>
<comment type="caution">
    <text evidence="2">The sequence shown here is derived from an EMBL/GenBank/DDBJ whole genome shotgun (WGS) entry which is preliminary data.</text>
</comment>
<feature type="domain" description="DUF6451" evidence="1">
    <location>
        <begin position="115"/>
        <end position="135"/>
    </location>
</feature>
<dbReference type="Pfam" id="PF20049">
    <property type="entry name" value="DUF6451"/>
    <property type="match status" value="1"/>
</dbReference>
<evidence type="ECO:0000313" key="3">
    <source>
        <dbReference type="Proteomes" id="UP000762676"/>
    </source>
</evidence>
<evidence type="ECO:0000259" key="1">
    <source>
        <dbReference type="Pfam" id="PF20049"/>
    </source>
</evidence>
<dbReference type="AlphaFoldDB" id="A0AAV4HIU5"/>
<name>A0AAV4HIU5_9GAST</name>
<evidence type="ECO:0000313" key="2">
    <source>
        <dbReference type="EMBL" id="GFR98052.1"/>
    </source>
</evidence>
<keyword evidence="3" id="KW-1185">Reference proteome</keyword>
<dbReference type="PANTHER" id="PTHR47027">
    <property type="entry name" value="REVERSE TRANSCRIPTASE DOMAIN-CONTAINING PROTEIN"/>
    <property type="match status" value="1"/>
</dbReference>
<sequence>MREAKLDEVESGIKIGGNLINNLRCADDTKLLAETKEGLQKIFKNDSSVKHGLYLNLKKTNVMATEEITNFNIDNEKVEIVNKFIFLGTKIQNAGTCDGEIACRLALGRAAMSGLTKIWRSKDIGTKTKIRILNALVFPVNHGR</sequence>
<protein>
    <submittedName>
        <fullName evidence="2">Catenin (Cadherin-associated protein), alpha 3</fullName>
    </submittedName>
</protein>
<reference evidence="2 3" key="1">
    <citation type="journal article" date="2021" name="Elife">
        <title>Chloroplast acquisition without the gene transfer in kleptoplastic sea slugs, Plakobranchus ocellatus.</title>
        <authorList>
            <person name="Maeda T."/>
            <person name="Takahashi S."/>
            <person name="Yoshida T."/>
            <person name="Shimamura S."/>
            <person name="Takaki Y."/>
            <person name="Nagai Y."/>
            <person name="Toyoda A."/>
            <person name="Suzuki Y."/>
            <person name="Arimoto A."/>
            <person name="Ishii H."/>
            <person name="Satoh N."/>
            <person name="Nishiyama T."/>
            <person name="Hasebe M."/>
            <person name="Maruyama T."/>
            <person name="Minagawa J."/>
            <person name="Obokata J."/>
            <person name="Shigenobu S."/>
        </authorList>
    </citation>
    <scope>NUCLEOTIDE SEQUENCE [LARGE SCALE GENOMIC DNA]</scope>
</reference>